<proteinExistence type="predicted"/>
<dbReference type="AlphaFoldDB" id="A0A9W6YIG9"/>
<evidence type="ECO:0000313" key="1">
    <source>
        <dbReference type="EMBL" id="GMF64450.1"/>
    </source>
</evidence>
<comment type="caution">
    <text evidence="1">The sequence shown here is derived from an EMBL/GenBank/DDBJ whole genome shotgun (WGS) entry which is preliminary data.</text>
</comment>
<dbReference type="EMBL" id="BSXT01008017">
    <property type="protein sequence ID" value="GMF64450.1"/>
    <property type="molecule type" value="Genomic_DNA"/>
</dbReference>
<keyword evidence="2" id="KW-1185">Reference proteome</keyword>
<organism evidence="1 2">
    <name type="scientific">Phytophthora fragariaefolia</name>
    <dbReference type="NCBI Taxonomy" id="1490495"/>
    <lineage>
        <taxon>Eukaryota</taxon>
        <taxon>Sar</taxon>
        <taxon>Stramenopiles</taxon>
        <taxon>Oomycota</taxon>
        <taxon>Peronosporomycetes</taxon>
        <taxon>Peronosporales</taxon>
        <taxon>Peronosporaceae</taxon>
        <taxon>Phytophthora</taxon>
    </lineage>
</organism>
<sequence length="169" mass="18628">MDGSARALLWVTESNGYSARRVTAPRLTGVPARCPSETCPCALGEIALPRADFLLALPVASRVLTADIIQPTQGLTGECTLGWDLEDSALFRSYVPEEPLGLFLLSPTFQSNINRWLGWKYRIRSQPETLFRSEYETPDMHPFSTVTARNLNQATARKLKQGSLLATSG</sequence>
<evidence type="ECO:0000313" key="2">
    <source>
        <dbReference type="Proteomes" id="UP001165121"/>
    </source>
</evidence>
<accession>A0A9W6YIG9</accession>
<name>A0A9W6YIG9_9STRA</name>
<dbReference type="Proteomes" id="UP001165121">
    <property type="component" value="Unassembled WGS sequence"/>
</dbReference>
<gene>
    <name evidence="1" type="ORF">Pfra01_002818500</name>
</gene>
<protein>
    <submittedName>
        <fullName evidence="1">Unnamed protein product</fullName>
    </submittedName>
</protein>
<reference evidence="1" key="1">
    <citation type="submission" date="2023-04" db="EMBL/GenBank/DDBJ databases">
        <title>Phytophthora fragariaefolia NBRC 109709.</title>
        <authorList>
            <person name="Ichikawa N."/>
            <person name="Sato H."/>
            <person name="Tonouchi N."/>
        </authorList>
    </citation>
    <scope>NUCLEOTIDE SEQUENCE</scope>
    <source>
        <strain evidence="1">NBRC 109709</strain>
    </source>
</reference>